<evidence type="ECO:0008006" key="3">
    <source>
        <dbReference type="Google" id="ProtNLM"/>
    </source>
</evidence>
<comment type="caution">
    <text evidence="1">The sequence shown here is derived from an EMBL/GenBank/DDBJ whole genome shotgun (WGS) entry which is preliminary data.</text>
</comment>
<name>A0A937LLE2_9GAMM</name>
<sequence length="1148" mass="133095">MNNRKELYLGDNLINSSDLEISGNEVVINNENFYKISNVNKMRPFFMSIVSAYDHWLFISSTGALSAGRKNSNNALFPYYTDDKIAESFEVTGHKSIFHIHKNDKTYLWEPFAKSSELIYKTKRNLYKNLRGNKIIFEEINNDLEIKFSYQWTTCDKYGFIKTSSIKNLSEENISLSILDGFQNILPWGLDEGIQANTSNLADAYKRNELDPDSKIGIYALSATIVDRAEPSEALKANTVFQIGFDENKVLLSSQQLDRFRQGHELKEEYDIKAERGAYFINADFLLKPDEKKEWLFAADINKSSSDIAVLKQEILSNNKLIEQINSEILSSSNELYKLVGSSDGVQLSTDRRRNIRHFANTLFNIMRGGIFDKDYQIEKDDFVKYIDNANKKCSISMIKIFAEWPDTFDLSFLRDSIQNSTSSVYKRLATEYLPIKFSRRHGDPSRPWNKFSINTRNDITGEKVLDYQGNWRDIFQNWEALAYSYPQFIDGMIYRFLNASTFDGYNPYRLTKDGFDWETIEPDNPWSYIGYWGDHQIIYLLKFLEFSEDYFPQRLNSFLNKNDFVYANVPYEIKDYKSIYKDPKNTIDFNFKLADKIEKDRLKEGADGAALKNYQGFIHEVNFFEKILTTVLAKLSNFIPGAGIWMNTQRPEWNDANNALVGNGVSMVTLYYLRRFINFFTKVLKKDESRFFEISTELFHFFEKLNKSFSSIELNIDDKNRKKFVDEIGEVASEYRERIYTSYFSGTKESLDKDRIISFFETVQGVLEQTIDSNKRKDGLYHAYNLVNLGEKEISIDRLSEMLEGQVGVLSSGYLTQEQSLSVLDSLKNSNLFWDDQYSYILYPNKELLGFLDKNVISKTDINKSSLLVELLKDDNQQIVVKDINNKYHFNGLFHNAGCLIGELTKLPSKYDDLVNKDKDLVLEIFENVFNHKSFTGRSGTFYGYEGLGSIYWHMVSKLLLASAEVTQQSILEKSDPKIIGRFFDHYFEINEGIGVNKSPELYGGFPTDPYSHTPRGRGVQQPGMTGQVKEDIISRFYELGYFVNEGKITFDPTILRKTEFISEKKSFKFVNLENEITYLELDEDSLAYTICQVPVVYKLSDKEDIRITFHNNSEKIIEGHELDTESSKEIFNRTNLIKAVYVSVIK</sequence>
<evidence type="ECO:0000313" key="1">
    <source>
        <dbReference type="EMBL" id="MBL6818396.1"/>
    </source>
</evidence>
<dbReference type="AlphaFoldDB" id="A0A937LLE2"/>
<dbReference type="EMBL" id="JADHQD010000015">
    <property type="protein sequence ID" value="MBL6818396.1"/>
    <property type="molecule type" value="Genomic_DNA"/>
</dbReference>
<organism evidence="1 2">
    <name type="scientific">SAR86 cluster bacterium</name>
    <dbReference type="NCBI Taxonomy" id="2030880"/>
    <lineage>
        <taxon>Bacteria</taxon>
        <taxon>Pseudomonadati</taxon>
        <taxon>Pseudomonadota</taxon>
        <taxon>Gammaproteobacteria</taxon>
        <taxon>SAR86 cluster</taxon>
    </lineage>
</organism>
<accession>A0A937LLE2</accession>
<dbReference type="Proteomes" id="UP000711391">
    <property type="component" value="Unassembled WGS sequence"/>
</dbReference>
<gene>
    <name evidence="1" type="ORF">ISQ64_03215</name>
</gene>
<protein>
    <recommendedName>
        <fullName evidence="3">Cellobiose phosphorylase</fullName>
    </recommendedName>
</protein>
<reference evidence="1" key="1">
    <citation type="submission" date="2020-10" db="EMBL/GenBank/DDBJ databases">
        <title>Microbiome of the Black Sea water column analyzed by genome centric metagenomics.</title>
        <authorList>
            <person name="Cabello-Yeves P.J."/>
            <person name="Callieri C."/>
            <person name="Picazo A."/>
            <person name="Mehrshad M."/>
            <person name="Haro-Moreno J.M."/>
            <person name="Roda-Garcia J."/>
            <person name="Dzembekova N."/>
            <person name="Slabakova V."/>
            <person name="Slabakova N."/>
            <person name="Moncheva S."/>
            <person name="Rodriguez-Valera F."/>
        </authorList>
    </citation>
    <scope>NUCLEOTIDE SEQUENCE</scope>
    <source>
        <strain evidence="1">BS307-5m-G50</strain>
    </source>
</reference>
<evidence type="ECO:0000313" key="2">
    <source>
        <dbReference type="Proteomes" id="UP000711391"/>
    </source>
</evidence>
<proteinExistence type="predicted"/>